<accession>A0A183AVN1</accession>
<dbReference type="InterPro" id="IPR002223">
    <property type="entry name" value="Kunitz_BPTI"/>
</dbReference>
<dbReference type="WBParaSite" id="ECPE_0001105001-mRNA-1">
    <property type="protein sequence ID" value="ECPE_0001105001-mRNA-1"/>
    <property type="gene ID" value="ECPE_0001105001"/>
</dbReference>
<dbReference type="Proteomes" id="UP000272942">
    <property type="component" value="Unassembled WGS sequence"/>
</dbReference>
<evidence type="ECO:0000256" key="1">
    <source>
        <dbReference type="ARBA" id="ARBA00022690"/>
    </source>
</evidence>
<protein>
    <submittedName>
        <fullName evidence="7">BPTI/Kunitz inhibitor domain-containing protein</fullName>
    </submittedName>
</protein>
<dbReference type="AlphaFoldDB" id="A0A183AVN1"/>
<reference evidence="5 6" key="2">
    <citation type="submission" date="2018-11" db="EMBL/GenBank/DDBJ databases">
        <authorList>
            <consortium name="Pathogen Informatics"/>
        </authorList>
    </citation>
    <scope>NUCLEOTIDE SEQUENCE [LARGE SCALE GENOMIC DNA]</scope>
    <source>
        <strain evidence="5 6">Egypt</strain>
    </source>
</reference>
<dbReference type="InterPro" id="IPR050098">
    <property type="entry name" value="TFPI/VKTCI-like"/>
</dbReference>
<gene>
    <name evidence="5" type="ORF">ECPE_LOCUS11016</name>
</gene>
<proteinExistence type="predicted"/>
<evidence type="ECO:0000256" key="2">
    <source>
        <dbReference type="ARBA" id="ARBA00022900"/>
    </source>
</evidence>
<organism evidence="7">
    <name type="scientific">Echinostoma caproni</name>
    <dbReference type="NCBI Taxonomy" id="27848"/>
    <lineage>
        <taxon>Eukaryota</taxon>
        <taxon>Metazoa</taxon>
        <taxon>Spiralia</taxon>
        <taxon>Lophotrochozoa</taxon>
        <taxon>Platyhelminthes</taxon>
        <taxon>Trematoda</taxon>
        <taxon>Digenea</taxon>
        <taxon>Plagiorchiida</taxon>
        <taxon>Echinostomata</taxon>
        <taxon>Echinostomatoidea</taxon>
        <taxon>Echinostomatidae</taxon>
        <taxon>Echinostoma</taxon>
    </lineage>
</organism>
<evidence type="ECO:0000256" key="3">
    <source>
        <dbReference type="ARBA" id="ARBA00023157"/>
    </source>
</evidence>
<dbReference type="Gene3D" id="4.10.410.10">
    <property type="entry name" value="Pancreatic trypsin inhibitor Kunitz domain"/>
    <property type="match status" value="1"/>
</dbReference>
<keyword evidence="3" id="KW-1015">Disulfide bond</keyword>
<evidence type="ECO:0000259" key="4">
    <source>
        <dbReference type="PROSITE" id="PS50279"/>
    </source>
</evidence>
<dbReference type="InterPro" id="IPR036880">
    <property type="entry name" value="Kunitz_BPTI_sf"/>
</dbReference>
<dbReference type="InterPro" id="IPR020901">
    <property type="entry name" value="Prtase_inh_Kunz-CS"/>
</dbReference>
<dbReference type="SMART" id="SM00131">
    <property type="entry name" value="KU"/>
    <property type="match status" value="1"/>
</dbReference>
<reference evidence="7" key="1">
    <citation type="submission" date="2016-06" db="UniProtKB">
        <authorList>
            <consortium name="WormBaseParasite"/>
        </authorList>
    </citation>
    <scope>IDENTIFICATION</scope>
</reference>
<dbReference type="CDD" id="cd00109">
    <property type="entry name" value="Kunitz-type"/>
    <property type="match status" value="1"/>
</dbReference>
<dbReference type="PANTHER" id="PTHR10083:SF328">
    <property type="entry name" value="TISSUE FACTOR PATHWAY INHIBITOR"/>
    <property type="match status" value="1"/>
</dbReference>
<sequence>MAPITRGPCRGYHVRWGYDPAENRCVRFVYGGCGGNANNYESIEWCEYFCLETPDAFYGELLKPIC</sequence>
<dbReference type="GO" id="GO:0005615">
    <property type="term" value="C:extracellular space"/>
    <property type="evidence" value="ECO:0007669"/>
    <property type="project" value="TreeGrafter"/>
</dbReference>
<keyword evidence="2" id="KW-0722">Serine protease inhibitor</keyword>
<dbReference type="PROSITE" id="PS00280">
    <property type="entry name" value="BPTI_KUNITZ_1"/>
    <property type="match status" value="1"/>
</dbReference>
<feature type="domain" description="BPTI/Kunitz inhibitor" evidence="4">
    <location>
        <begin position="1"/>
        <end position="50"/>
    </location>
</feature>
<dbReference type="Pfam" id="PF00014">
    <property type="entry name" value="Kunitz_BPTI"/>
    <property type="match status" value="1"/>
</dbReference>
<keyword evidence="6" id="KW-1185">Reference proteome</keyword>
<dbReference type="PANTHER" id="PTHR10083">
    <property type="entry name" value="KUNITZ-TYPE PROTEASE INHIBITOR-RELATED"/>
    <property type="match status" value="1"/>
</dbReference>
<dbReference type="PROSITE" id="PS50279">
    <property type="entry name" value="BPTI_KUNITZ_2"/>
    <property type="match status" value="1"/>
</dbReference>
<name>A0A183AVN1_9TREM</name>
<dbReference type="FunFam" id="4.10.410.10:FF:000020">
    <property type="entry name" value="Collagen, type VI, alpha 3"/>
    <property type="match status" value="1"/>
</dbReference>
<dbReference type="PRINTS" id="PR00759">
    <property type="entry name" value="BASICPTASE"/>
</dbReference>
<evidence type="ECO:0000313" key="6">
    <source>
        <dbReference type="Proteomes" id="UP000272942"/>
    </source>
</evidence>
<dbReference type="SUPFAM" id="SSF57362">
    <property type="entry name" value="BPTI-like"/>
    <property type="match status" value="1"/>
</dbReference>
<evidence type="ECO:0000313" key="5">
    <source>
        <dbReference type="EMBL" id="VDP87952.1"/>
    </source>
</evidence>
<dbReference type="OrthoDB" id="4473401at2759"/>
<dbReference type="GO" id="GO:0004867">
    <property type="term" value="F:serine-type endopeptidase inhibitor activity"/>
    <property type="evidence" value="ECO:0007669"/>
    <property type="project" value="UniProtKB-KW"/>
</dbReference>
<evidence type="ECO:0000313" key="7">
    <source>
        <dbReference type="WBParaSite" id="ECPE_0001105001-mRNA-1"/>
    </source>
</evidence>
<dbReference type="EMBL" id="UZAN01050078">
    <property type="protein sequence ID" value="VDP87952.1"/>
    <property type="molecule type" value="Genomic_DNA"/>
</dbReference>
<keyword evidence="1" id="KW-0646">Protease inhibitor</keyword>